<organism evidence="2 3">
    <name type="scientific">Hymenobacter actinosclerus</name>
    <dbReference type="NCBI Taxonomy" id="82805"/>
    <lineage>
        <taxon>Bacteria</taxon>
        <taxon>Pseudomonadati</taxon>
        <taxon>Bacteroidota</taxon>
        <taxon>Cytophagia</taxon>
        <taxon>Cytophagales</taxon>
        <taxon>Hymenobacteraceae</taxon>
        <taxon>Hymenobacter</taxon>
    </lineage>
</organism>
<dbReference type="EMBL" id="FOHS01000003">
    <property type="protein sequence ID" value="SET77958.1"/>
    <property type="molecule type" value="Genomic_DNA"/>
</dbReference>
<proteinExistence type="predicted"/>
<keyword evidence="3" id="KW-1185">Reference proteome</keyword>
<evidence type="ECO:0000313" key="3">
    <source>
        <dbReference type="Proteomes" id="UP000198697"/>
    </source>
</evidence>
<sequence>MQHSPAVSHTSPTAPASQQHPVTEADFHSWLQELLPGLRAALARQGFEKARNLSAFQHFLRERANH</sequence>
<dbReference type="Proteomes" id="UP000198697">
    <property type="component" value="Unassembled WGS sequence"/>
</dbReference>
<dbReference type="STRING" id="82805.SAMN04487998_2723"/>
<accession>A0A1I0H327</accession>
<dbReference type="RefSeq" id="WP_092772384.1">
    <property type="nucleotide sequence ID" value="NZ_FOHS01000003.1"/>
</dbReference>
<protein>
    <submittedName>
        <fullName evidence="2">Uncharacterized protein</fullName>
    </submittedName>
</protein>
<dbReference type="AlphaFoldDB" id="A0A1I0H327"/>
<dbReference type="OrthoDB" id="886995at2"/>
<evidence type="ECO:0000256" key="1">
    <source>
        <dbReference type="SAM" id="MobiDB-lite"/>
    </source>
</evidence>
<evidence type="ECO:0000313" key="2">
    <source>
        <dbReference type="EMBL" id="SET77958.1"/>
    </source>
</evidence>
<name>A0A1I0H327_9BACT</name>
<gene>
    <name evidence="2" type="ORF">SAMN04487998_2723</name>
</gene>
<feature type="region of interest" description="Disordered" evidence="1">
    <location>
        <begin position="1"/>
        <end position="25"/>
    </location>
</feature>
<reference evidence="3" key="1">
    <citation type="submission" date="2016-10" db="EMBL/GenBank/DDBJ databases">
        <authorList>
            <person name="Varghese N."/>
            <person name="Submissions S."/>
        </authorList>
    </citation>
    <scope>NUCLEOTIDE SEQUENCE [LARGE SCALE GENOMIC DNA]</scope>
    <source>
        <strain evidence="3">DSM 15310</strain>
    </source>
</reference>
<feature type="compositionally biased region" description="Polar residues" evidence="1">
    <location>
        <begin position="1"/>
        <end position="21"/>
    </location>
</feature>